<comment type="caution">
    <text evidence="2">The sequence shown here is derived from an EMBL/GenBank/DDBJ whole genome shotgun (WGS) entry which is preliminary data.</text>
</comment>
<accession>A0AAD5J8Z0</accession>
<feature type="compositionally biased region" description="Pro residues" evidence="1">
    <location>
        <begin position="1"/>
        <end position="15"/>
    </location>
</feature>
<keyword evidence="3" id="KW-1185">Reference proteome</keyword>
<name>A0AAD5J8Z0_ACENE</name>
<proteinExistence type="predicted"/>
<reference evidence="2" key="1">
    <citation type="journal article" date="2022" name="Plant J.">
        <title>Strategies of tolerance reflected in two North American maple genomes.</title>
        <authorList>
            <person name="McEvoy S.L."/>
            <person name="Sezen U.U."/>
            <person name="Trouern-Trend A."/>
            <person name="McMahon S.M."/>
            <person name="Schaberg P.G."/>
            <person name="Yang J."/>
            <person name="Wegrzyn J.L."/>
            <person name="Swenson N.G."/>
        </authorList>
    </citation>
    <scope>NUCLEOTIDE SEQUENCE</scope>
    <source>
        <strain evidence="2">91603</strain>
    </source>
</reference>
<evidence type="ECO:0000256" key="1">
    <source>
        <dbReference type="SAM" id="MobiDB-lite"/>
    </source>
</evidence>
<evidence type="ECO:0000313" key="3">
    <source>
        <dbReference type="Proteomes" id="UP001064489"/>
    </source>
</evidence>
<evidence type="ECO:0000313" key="2">
    <source>
        <dbReference type="EMBL" id="KAI9191589.1"/>
    </source>
</evidence>
<feature type="region of interest" description="Disordered" evidence="1">
    <location>
        <begin position="1"/>
        <end position="70"/>
    </location>
</feature>
<gene>
    <name evidence="2" type="ORF">LWI28_010490</name>
</gene>
<dbReference type="EMBL" id="JAJSOW010000004">
    <property type="protein sequence ID" value="KAI9191589.1"/>
    <property type="molecule type" value="Genomic_DNA"/>
</dbReference>
<dbReference type="AlphaFoldDB" id="A0AAD5J8Z0"/>
<sequence>MHNIPPNPTPPPPSSRPLSNPTSQHPTIEVSSNNTRTLPQHEQTISKSTPSWMKALSEPPLDRNAPDLPMEDLHNDDPYYVPPILTIPSLVDEFRILLVSCRCSEVIVDLGHLTVTRKSFRTLEPTKYLDSEVHCYSPSE</sequence>
<feature type="compositionally biased region" description="Basic and acidic residues" evidence="1">
    <location>
        <begin position="60"/>
        <end position="70"/>
    </location>
</feature>
<feature type="compositionally biased region" description="Polar residues" evidence="1">
    <location>
        <begin position="24"/>
        <end position="51"/>
    </location>
</feature>
<organism evidence="2 3">
    <name type="scientific">Acer negundo</name>
    <name type="common">Box elder</name>
    <dbReference type="NCBI Taxonomy" id="4023"/>
    <lineage>
        <taxon>Eukaryota</taxon>
        <taxon>Viridiplantae</taxon>
        <taxon>Streptophyta</taxon>
        <taxon>Embryophyta</taxon>
        <taxon>Tracheophyta</taxon>
        <taxon>Spermatophyta</taxon>
        <taxon>Magnoliopsida</taxon>
        <taxon>eudicotyledons</taxon>
        <taxon>Gunneridae</taxon>
        <taxon>Pentapetalae</taxon>
        <taxon>rosids</taxon>
        <taxon>malvids</taxon>
        <taxon>Sapindales</taxon>
        <taxon>Sapindaceae</taxon>
        <taxon>Hippocastanoideae</taxon>
        <taxon>Acereae</taxon>
        <taxon>Acer</taxon>
    </lineage>
</organism>
<dbReference type="Proteomes" id="UP001064489">
    <property type="component" value="Chromosome 6"/>
</dbReference>
<protein>
    <submittedName>
        <fullName evidence="2">Uncharacterized protein</fullName>
    </submittedName>
</protein>
<reference evidence="2" key="2">
    <citation type="submission" date="2023-02" db="EMBL/GenBank/DDBJ databases">
        <authorList>
            <person name="Swenson N.G."/>
            <person name="Wegrzyn J.L."/>
            <person name="Mcevoy S.L."/>
        </authorList>
    </citation>
    <scope>NUCLEOTIDE SEQUENCE</scope>
    <source>
        <strain evidence="2">91603</strain>
        <tissue evidence="2">Leaf</tissue>
    </source>
</reference>